<evidence type="ECO:0000256" key="2">
    <source>
        <dbReference type="SAM" id="Phobius"/>
    </source>
</evidence>
<dbReference type="GeneID" id="69031119"/>
<evidence type="ECO:0000313" key="3">
    <source>
        <dbReference type="EMBL" id="OAS99612.1"/>
    </source>
</evidence>
<gene>
    <name evidence="3" type="ORF">BDCG_16227</name>
</gene>
<name>A0ABX2VSP8_AJEDR</name>
<reference evidence="4" key="1">
    <citation type="journal article" date="2015" name="PLoS Genet.">
        <title>The dynamic genome and transcriptome of the human fungal pathogen Blastomyces and close relative Emmonsia.</title>
        <authorList>
            <person name="Munoz J.F."/>
            <person name="Gauthier G.M."/>
            <person name="Desjardins C.A."/>
            <person name="Gallo J.E."/>
            <person name="Holder J."/>
            <person name="Sullivan T.D."/>
            <person name="Marty A.J."/>
            <person name="Carmen J.C."/>
            <person name="Chen Z."/>
            <person name="Ding L."/>
            <person name="Gujja S."/>
            <person name="Magrini V."/>
            <person name="Misas E."/>
            <person name="Mitreva M."/>
            <person name="Priest M."/>
            <person name="Saif S."/>
            <person name="Whiston E.A."/>
            <person name="Young S."/>
            <person name="Zeng Q."/>
            <person name="Goldman W.E."/>
            <person name="Mardis E.R."/>
            <person name="Taylor J.W."/>
            <person name="McEwen J.G."/>
            <person name="Clay O.K."/>
            <person name="Klein B.S."/>
            <person name="Cuomo C.A."/>
        </authorList>
    </citation>
    <scope>NUCLEOTIDE SEQUENCE [LARGE SCALE GENOMIC DNA]</scope>
    <source>
        <strain evidence="4">ER-3 / ATCC MYA-2586</strain>
    </source>
</reference>
<dbReference type="EMBL" id="EQ999973">
    <property type="protein sequence ID" value="OAS99612.1"/>
    <property type="molecule type" value="Genomic_DNA"/>
</dbReference>
<keyword evidence="2" id="KW-0472">Membrane</keyword>
<dbReference type="Proteomes" id="UP000002039">
    <property type="component" value="Unassembled WGS sequence"/>
</dbReference>
<protein>
    <submittedName>
        <fullName evidence="3">Uncharacterized protein</fullName>
    </submittedName>
</protein>
<keyword evidence="2" id="KW-1133">Transmembrane helix</keyword>
<keyword evidence="4" id="KW-1185">Reference proteome</keyword>
<sequence>MRIRSLTTIQTSNPRAKTSHYYFFLYGVIPLATNKLLNSTILNRNYLILASSSVPVYSINAKREKKKSKAKAPRFRSQNNHENSCPVRPMRLSPNSNHSNHRQPRPSEWLTVSLTAKAPAWNDSSIHSTEYGGVEHISPCTR</sequence>
<evidence type="ECO:0000313" key="4">
    <source>
        <dbReference type="Proteomes" id="UP000002039"/>
    </source>
</evidence>
<accession>A0ABX2VSP8</accession>
<feature type="region of interest" description="Disordered" evidence="1">
    <location>
        <begin position="61"/>
        <end position="107"/>
    </location>
</feature>
<feature type="transmembrane region" description="Helical" evidence="2">
    <location>
        <begin position="21"/>
        <end position="37"/>
    </location>
</feature>
<organism evidence="3 4">
    <name type="scientific">Ajellomyces dermatitidis (strain ER-3 / ATCC MYA-2586)</name>
    <name type="common">Blastomyces dermatitidis</name>
    <dbReference type="NCBI Taxonomy" id="559297"/>
    <lineage>
        <taxon>Eukaryota</taxon>
        <taxon>Fungi</taxon>
        <taxon>Dikarya</taxon>
        <taxon>Ascomycota</taxon>
        <taxon>Pezizomycotina</taxon>
        <taxon>Eurotiomycetes</taxon>
        <taxon>Eurotiomycetidae</taxon>
        <taxon>Onygenales</taxon>
        <taxon>Ajellomycetaceae</taxon>
        <taxon>Blastomyces</taxon>
    </lineage>
</organism>
<evidence type="ECO:0000256" key="1">
    <source>
        <dbReference type="SAM" id="MobiDB-lite"/>
    </source>
</evidence>
<feature type="compositionally biased region" description="Basic residues" evidence="1">
    <location>
        <begin position="63"/>
        <end position="74"/>
    </location>
</feature>
<keyword evidence="2" id="KW-0812">Transmembrane</keyword>
<proteinExistence type="predicted"/>
<dbReference type="RefSeq" id="XP_045279340.1">
    <property type="nucleotide sequence ID" value="XM_045425478.1"/>
</dbReference>